<evidence type="ECO:0000313" key="3">
    <source>
        <dbReference type="Proteomes" id="UP000298652"/>
    </source>
</evidence>
<proteinExistence type="predicted"/>
<name>A0A4U6T129_SETVI</name>
<evidence type="ECO:0000256" key="1">
    <source>
        <dbReference type="SAM" id="SignalP"/>
    </source>
</evidence>
<gene>
    <name evidence="2" type="ORF">SEVIR_9G289751v2</name>
</gene>
<dbReference type="Gramene" id="TKV94364">
    <property type="protein sequence ID" value="TKV94364"/>
    <property type="gene ID" value="SEVIR_9G289751v2"/>
</dbReference>
<keyword evidence="1" id="KW-0732">Signal</keyword>
<dbReference type="AlphaFoldDB" id="A0A4U6T129"/>
<dbReference type="Proteomes" id="UP000298652">
    <property type="component" value="Chromosome 9"/>
</dbReference>
<feature type="chain" id="PRO_5020307175" description="Secreted protein" evidence="1">
    <location>
        <begin position="18"/>
        <end position="69"/>
    </location>
</feature>
<feature type="signal peptide" evidence="1">
    <location>
        <begin position="1"/>
        <end position="17"/>
    </location>
</feature>
<dbReference type="EMBL" id="CM016560">
    <property type="protein sequence ID" value="TKV94364.1"/>
    <property type="molecule type" value="Genomic_DNA"/>
</dbReference>
<organism evidence="2 3">
    <name type="scientific">Setaria viridis</name>
    <name type="common">Green bristlegrass</name>
    <name type="synonym">Setaria italica subsp. viridis</name>
    <dbReference type="NCBI Taxonomy" id="4556"/>
    <lineage>
        <taxon>Eukaryota</taxon>
        <taxon>Viridiplantae</taxon>
        <taxon>Streptophyta</taxon>
        <taxon>Embryophyta</taxon>
        <taxon>Tracheophyta</taxon>
        <taxon>Spermatophyta</taxon>
        <taxon>Magnoliopsida</taxon>
        <taxon>Liliopsida</taxon>
        <taxon>Poales</taxon>
        <taxon>Poaceae</taxon>
        <taxon>PACMAD clade</taxon>
        <taxon>Panicoideae</taxon>
        <taxon>Panicodae</taxon>
        <taxon>Paniceae</taxon>
        <taxon>Cenchrinae</taxon>
        <taxon>Setaria</taxon>
    </lineage>
</organism>
<protein>
    <recommendedName>
        <fullName evidence="4">Secreted protein</fullName>
    </recommendedName>
</protein>
<keyword evidence="3" id="KW-1185">Reference proteome</keyword>
<evidence type="ECO:0008006" key="4">
    <source>
        <dbReference type="Google" id="ProtNLM"/>
    </source>
</evidence>
<sequence length="69" mass="7788">MLSKMFPLFLFFYRHHAVPHPPGACAIRSRWAAVTFIVPGPRSLTATRHRVVASPPLPGWRHRQPGPAH</sequence>
<evidence type="ECO:0000313" key="2">
    <source>
        <dbReference type="EMBL" id="TKV94364.1"/>
    </source>
</evidence>
<accession>A0A4U6T129</accession>
<reference evidence="2" key="1">
    <citation type="submission" date="2019-03" db="EMBL/GenBank/DDBJ databases">
        <title>WGS assembly of Setaria viridis.</title>
        <authorList>
            <person name="Huang P."/>
            <person name="Jenkins J."/>
            <person name="Grimwood J."/>
            <person name="Barry K."/>
            <person name="Healey A."/>
            <person name="Mamidi S."/>
            <person name="Sreedasyam A."/>
            <person name="Shu S."/>
            <person name="Feldman M."/>
            <person name="Wu J."/>
            <person name="Yu Y."/>
            <person name="Chen C."/>
            <person name="Johnson J."/>
            <person name="Rokhsar D."/>
            <person name="Baxter I."/>
            <person name="Schmutz J."/>
            <person name="Brutnell T."/>
            <person name="Kellogg E."/>
        </authorList>
    </citation>
    <scope>NUCLEOTIDE SEQUENCE [LARGE SCALE GENOMIC DNA]</scope>
</reference>